<dbReference type="InterPro" id="IPR035959">
    <property type="entry name" value="RutC-like_sf"/>
</dbReference>
<dbReference type="SUPFAM" id="SSF55298">
    <property type="entry name" value="YjgF-like"/>
    <property type="match status" value="1"/>
</dbReference>
<dbReference type="GO" id="GO:0008652">
    <property type="term" value="P:amino acid biosynthetic process"/>
    <property type="evidence" value="ECO:0007669"/>
    <property type="project" value="UniProtKB-UniRule"/>
</dbReference>
<dbReference type="GO" id="GO:0004106">
    <property type="term" value="F:chorismate mutase activity"/>
    <property type="evidence" value="ECO:0007669"/>
    <property type="project" value="UniProtKB-EC"/>
</dbReference>
<dbReference type="Proteomes" id="UP000019102">
    <property type="component" value="Unassembled WGS sequence"/>
</dbReference>
<comment type="caution">
    <text evidence="2">The sequence shown here is derived from an EMBL/GenBank/DDBJ whole genome shotgun (WGS) entry which is preliminary data.</text>
</comment>
<dbReference type="eggNOG" id="COG4401">
    <property type="taxonomic scope" value="Bacteria"/>
</dbReference>
<dbReference type="EC" id="5.4.99.5" evidence="1"/>
<dbReference type="InterPro" id="IPR008243">
    <property type="entry name" value="Chorismate_mutase_AroH"/>
</dbReference>
<dbReference type="PANTHER" id="PTHR21164:SF0">
    <property type="entry name" value="CHORISMATE MUTASE AROH"/>
    <property type="match status" value="1"/>
</dbReference>
<keyword evidence="1" id="KW-0057">Aromatic amino acid biosynthesis</keyword>
<dbReference type="AlphaFoldDB" id="W4VEX7"/>
<organism evidence="2 3">
    <name type="scientific">Gracilibacillus boraciitolerans JCM 21714</name>
    <dbReference type="NCBI Taxonomy" id="1298598"/>
    <lineage>
        <taxon>Bacteria</taxon>
        <taxon>Bacillati</taxon>
        <taxon>Bacillota</taxon>
        <taxon>Bacilli</taxon>
        <taxon>Bacillales</taxon>
        <taxon>Bacillaceae</taxon>
        <taxon>Gracilibacillus</taxon>
    </lineage>
</organism>
<keyword evidence="1" id="KW-0413">Isomerase</keyword>
<dbReference type="GO" id="GO:0046417">
    <property type="term" value="P:chorismate metabolic process"/>
    <property type="evidence" value="ECO:0007669"/>
    <property type="project" value="TreeGrafter"/>
</dbReference>
<accession>W4VEX7</accession>
<sequence length="63" mass="6801">MIRGIRGATTVTNNNADEIVAETKKMIEQMAQQNDVDPELIASVMISVTPDLNAAFPAKALRS</sequence>
<evidence type="ECO:0000256" key="1">
    <source>
        <dbReference type="PROSITE-ProRule" id="PRU00514"/>
    </source>
</evidence>
<dbReference type="Gene3D" id="3.30.1330.40">
    <property type="entry name" value="RutC-like"/>
    <property type="match status" value="1"/>
</dbReference>
<dbReference type="PANTHER" id="PTHR21164">
    <property type="entry name" value="CHORISMATE MUTASE"/>
    <property type="match status" value="1"/>
</dbReference>
<comment type="catalytic activity">
    <reaction evidence="1">
        <text>chorismate = prephenate</text>
        <dbReference type="Rhea" id="RHEA:13897"/>
        <dbReference type="ChEBI" id="CHEBI:29748"/>
        <dbReference type="ChEBI" id="CHEBI:29934"/>
        <dbReference type="EC" id="5.4.99.5"/>
    </reaction>
</comment>
<dbReference type="GO" id="GO:0009073">
    <property type="term" value="P:aromatic amino acid family biosynthetic process"/>
    <property type="evidence" value="ECO:0007669"/>
    <property type="project" value="UniProtKB-UniRule"/>
</dbReference>
<proteinExistence type="predicted"/>
<keyword evidence="3" id="KW-1185">Reference proteome</keyword>
<reference evidence="2 3" key="1">
    <citation type="journal article" date="2014" name="Genome Announc.">
        <title>Draft Genome Sequence of the Boron-Tolerant and Moderately Halotolerant Bacterium Gracilibacillus boraciitolerans JCM 21714T.</title>
        <authorList>
            <person name="Ahmed I."/>
            <person name="Oshima K."/>
            <person name="Suda W."/>
            <person name="Kitamura K."/>
            <person name="Iida T."/>
            <person name="Ohmori Y."/>
            <person name="Fujiwara T."/>
            <person name="Hattori M."/>
            <person name="Ohkuma M."/>
        </authorList>
    </citation>
    <scope>NUCLEOTIDE SEQUENCE [LARGE SCALE GENOMIC DNA]</scope>
    <source>
        <strain evidence="2 3">JCM 21714</strain>
    </source>
</reference>
<name>W4VEX7_9BACI</name>
<gene>
    <name evidence="2" type="ORF">JCM21714_316</name>
</gene>
<dbReference type="Pfam" id="PF07736">
    <property type="entry name" value="CM_1"/>
    <property type="match status" value="1"/>
</dbReference>
<evidence type="ECO:0000313" key="2">
    <source>
        <dbReference type="EMBL" id="GAE91368.1"/>
    </source>
</evidence>
<dbReference type="EMBL" id="BAVS01000001">
    <property type="protein sequence ID" value="GAE91368.1"/>
    <property type="molecule type" value="Genomic_DNA"/>
</dbReference>
<dbReference type="PROSITE" id="PS51167">
    <property type="entry name" value="CHORISMATE_MUT_1"/>
    <property type="match status" value="1"/>
</dbReference>
<dbReference type="STRING" id="1298598.JCM21714_316"/>
<evidence type="ECO:0000313" key="3">
    <source>
        <dbReference type="Proteomes" id="UP000019102"/>
    </source>
</evidence>
<keyword evidence="1" id="KW-0028">Amino-acid biosynthesis</keyword>
<protein>
    <recommendedName>
        <fullName evidence="1">chorismate mutase</fullName>
        <ecNumber evidence="1">5.4.99.5</ecNumber>
    </recommendedName>
</protein>